<comment type="subcellular location">
    <subcellularLocation>
        <location evidence="1">Golgi apparatus membrane</location>
        <topology evidence="1">Single-pass type II membrane protein</topology>
    </subcellularLocation>
</comment>
<evidence type="ECO:0000256" key="7">
    <source>
        <dbReference type="ARBA" id="ARBA00023136"/>
    </source>
</evidence>
<name>A0AAD9K067_9ANNE</name>
<dbReference type="Proteomes" id="UP001208570">
    <property type="component" value="Unassembled WGS sequence"/>
</dbReference>
<dbReference type="InterPro" id="IPR007734">
    <property type="entry name" value="Heparan_SO4_2-O-STrfase"/>
</dbReference>
<keyword evidence="7" id="KW-0472">Membrane</keyword>
<keyword evidence="2" id="KW-0808">Transferase</keyword>
<accession>A0AAD9K067</accession>
<dbReference type="GO" id="GO:0000139">
    <property type="term" value="C:Golgi membrane"/>
    <property type="evidence" value="ECO:0007669"/>
    <property type="project" value="UniProtKB-SubCell"/>
</dbReference>
<keyword evidence="10" id="KW-1185">Reference proteome</keyword>
<evidence type="ECO:0000256" key="8">
    <source>
        <dbReference type="ARBA" id="ARBA00023180"/>
    </source>
</evidence>
<evidence type="ECO:0000256" key="2">
    <source>
        <dbReference type="ARBA" id="ARBA00022679"/>
    </source>
</evidence>
<dbReference type="SUPFAM" id="SSF52540">
    <property type="entry name" value="P-loop containing nucleoside triphosphate hydrolases"/>
    <property type="match status" value="1"/>
</dbReference>
<keyword evidence="3" id="KW-0812">Transmembrane</keyword>
<dbReference type="EMBL" id="JAODUP010000116">
    <property type="protein sequence ID" value="KAK2161445.1"/>
    <property type="molecule type" value="Genomic_DNA"/>
</dbReference>
<evidence type="ECO:0008006" key="11">
    <source>
        <dbReference type="Google" id="ProtNLM"/>
    </source>
</evidence>
<protein>
    <recommendedName>
        <fullName evidence="11">Sulfotransferase</fullName>
    </recommendedName>
</protein>
<dbReference type="AlphaFoldDB" id="A0AAD9K067"/>
<evidence type="ECO:0000313" key="10">
    <source>
        <dbReference type="Proteomes" id="UP001208570"/>
    </source>
</evidence>
<keyword evidence="8" id="KW-0325">Glycoprotein</keyword>
<evidence type="ECO:0000256" key="3">
    <source>
        <dbReference type="ARBA" id="ARBA00022692"/>
    </source>
</evidence>
<keyword evidence="5" id="KW-1133">Transmembrane helix</keyword>
<organism evidence="9 10">
    <name type="scientific">Paralvinella palmiformis</name>
    <dbReference type="NCBI Taxonomy" id="53620"/>
    <lineage>
        <taxon>Eukaryota</taxon>
        <taxon>Metazoa</taxon>
        <taxon>Spiralia</taxon>
        <taxon>Lophotrochozoa</taxon>
        <taxon>Annelida</taxon>
        <taxon>Polychaeta</taxon>
        <taxon>Sedentaria</taxon>
        <taxon>Canalipalpata</taxon>
        <taxon>Terebellida</taxon>
        <taxon>Terebelliformia</taxon>
        <taxon>Alvinellidae</taxon>
        <taxon>Paralvinella</taxon>
    </lineage>
</organism>
<keyword evidence="4" id="KW-0735">Signal-anchor</keyword>
<evidence type="ECO:0000256" key="1">
    <source>
        <dbReference type="ARBA" id="ARBA00004323"/>
    </source>
</evidence>
<evidence type="ECO:0000256" key="6">
    <source>
        <dbReference type="ARBA" id="ARBA00023034"/>
    </source>
</evidence>
<evidence type="ECO:0000256" key="5">
    <source>
        <dbReference type="ARBA" id="ARBA00022989"/>
    </source>
</evidence>
<dbReference type="Gene3D" id="3.40.50.300">
    <property type="entry name" value="P-loop containing nucleotide triphosphate hydrolases"/>
    <property type="match status" value="1"/>
</dbReference>
<evidence type="ECO:0000313" key="9">
    <source>
        <dbReference type="EMBL" id="KAK2161445.1"/>
    </source>
</evidence>
<reference evidence="9" key="1">
    <citation type="journal article" date="2023" name="Mol. Biol. Evol.">
        <title>Third-Generation Sequencing Reveals the Adaptive Role of the Epigenome in Three Deep-Sea Polychaetes.</title>
        <authorList>
            <person name="Perez M."/>
            <person name="Aroh O."/>
            <person name="Sun Y."/>
            <person name="Lan Y."/>
            <person name="Juniper S.K."/>
            <person name="Young C.R."/>
            <person name="Angers B."/>
            <person name="Qian P.Y."/>
        </authorList>
    </citation>
    <scope>NUCLEOTIDE SEQUENCE</scope>
    <source>
        <strain evidence="9">P08H-3</strain>
    </source>
</reference>
<sequence>MDQSGLVSRLKQLILLCVSVSCLFVAFGTTDLYELLKSKYRTVSIQKRFEPTCNTTLFHEELRLDDDPPYIPRELLAHCEKVLYNRIPKSASTTFRNIFDILAPQNNLTAIFLQKKWKMSERIRNSFIDHTRLPFNAGFLLTCHYYFDSFEDIFGDTATYIQVIREPSDWILSYLNWQKYGSERKPGGRKNLGDMNIETCIYDEDCTERKYNFAGSLRFICGQADICQSGTEESLRLAVNNIERYYLVVGLFEDLPAYVEVLEYLMPHVFFNITNVFADEVSVALSLDGSYVSVLQAALQSLDQQCK</sequence>
<proteinExistence type="predicted"/>
<dbReference type="PANTHER" id="PTHR12129:SF15">
    <property type="entry name" value="URONYL 2-SULFOTRANSFERASE"/>
    <property type="match status" value="1"/>
</dbReference>
<evidence type="ECO:0000256" key="4">
    <source>
        <dbReference type="ARBA" id="ARBA00022968"/>
    </source>
</evidence>
<keyword evidence="6" id="KW-0333">Golgi apparatus</keyword>
<dbReference type="GO" id="GO:0008146">
    <property type="term" value="F:sulfotransferase activity"/>
    <property type="evidence" value="ECO:0007669"/>
    <property type="project" value="InterPro"/>
</dbReference>
<dbReference type="InterPro" id="IPR027417">
    <property type="entry name" value="P-loop_NTPase"/>
</dbReference>
<comment type="caution">
    <text evidence="9">The sequence shown here is derived from an EMBL/GenBank/DDBJ whole genome shotgun (WGS) entry which is preliminary data.</text>
</comment>
<dbReference type="PANTHER" id="PTHR12129">
    <property type="entry name" value="HEPARAN SULFATE 2-O-SULFOTRANSFERASE"/>
    <property type="match status" value="1"/>
</dbReference>
<gene>
    <name evidence="9" type="ORF">LSH36_116g00032</name>
</gene>